<sequence>MATTSKSPLAVTLKQNRPFVSLQQEAFLSILRTASELSNTADKLLRQFDITQQQYNVLRILRGAGTEGLCRNEISARMVAAAPDMSRLLDRMEKSGWITRERAEDDRRQVSTFITDSGKKLLTIIEGPVHAQTHRLFEGVKSTDLKMLVDVLAQIRSRRAELS</sequence>
<dbReference type="Proteomes" id="UP000568106">
    <property type="component" value="Unassembled WGS sequence"/>
</dbReference>
<dbReference type="PROSITE" id="PS50995">
    <property type="entry name" value="HTH_MARR_2"/>
    <property type="match status" value="1"/>
</dbReference>
<evidence type="ECO:0000256" key="1">
    <source>
        <dbReference type="ARBA" id="ARBA00023015"/>
    </source>
</evidence>
<feature type="domain" description="HTH marR-type" evidence="4">
    <location>
        <begin position="23"/>
        <end position="157"/>
    </location>
</feature>
<dbReference type="PANTHER" id="PTHR42756">
    <property type="entry name" value="TRANSCRIPTIONAL REGULATOR, MARR"/>
    <property type="match status" value="1"/>
</dbReference>
<keyword evidence="1" id="KW-0805">Transcription regulation</keyword>
<evidence type="ECO:0000313" key="5">
    <source>
        <dbReference type="EMBL" id="MBB5315818.1"/>
    </source>
</evidence>
<dbReference type="AlphaFoldDB" id="A0A7W8IGJ2"/>
<dbReference type="Gene3D" id="1.10.10.10">
    <property type="entry name" value="Winged helix-like DNA-binding domain superfamily/Winged helix DNA-binding domain"/>
    <property type="match status" value="1"/>
</dbReference>
<reference evidence="5" key="1">
    <citation type="submission" date="2020-08" db="EMBL/GenBank/DDBJ databases">
        <title>Genomic Encyclopedia of Type Strains, Phase IV (KMG-V): Genome sequencing to study the core and pangenomes of soil and plant-associated prokaryotes.</title>
        <authorList>
            <person name="Whitman W."/>
        </authorList>
    </citation>
    <scope>NUCLEOTIDE SEQUENCE [LARGE SCALE GENOMIC DNA]</scope>
    <source>
        <strain evidence="5">M8UP27</strain>
    </source>
</reference>
<protein>
    <submittedName>
        <fullName evidence="5">DNA-binding MarR family transcriptional regulator</fullName>
    </submittedName>
</protein>
<proteinExistence type="predicted"/>
<dbReference type="InterPro" id="IPR036390">
    <property type="entry name" value="WH_DNA-bd_sf"/>
</dbReference>
<evidence type="ECO:0000313" key="6">
    <source>
        <dbReference type="Proteomes" id="UP000568106"/>
    </source>
</evidence>
<evidence type="ECO:0000256" key="3">
    <source>
        <dbReference type="ARBA" id="ARBA00023163"/>
    </source>
</evidence>
<dbReference type="SUPFAM" id="SSF46785">
    <property type="entry name" value="Winged helix' DNA-binding domain"/>
    <property type="match status" value="1"/>
</dbReference>
<dbReference type="SMART" id="SM00347">
    <property type="entry name" value="HTH_MARR"/>
    <property type="match status" value="1"/>
</dbReference>
<dbReference type="InterPro" id="IPR036388">
    <property type="entry name" value="WH-like_DNA-bd_sf"/>
</dbReference>
<dbReference type="GO" id="GO:0003677">
    <property type="term" value="F:DNA binding"/>
    <property type="evidence" value="ECO:0007669"/>
    <property type="project" value="UniProtKB-KW"/>
</dbReference>
<gene>
    <name evidence="5" type="ORF">HDF09_000468</name>
</gene>
<dbReference type="Pfam" id="PF01047">
    <property type="entry name" value="MarR"/>
    <property type="match status" value="1"/>
</dbReference>
<evidence type="ECO:0000259" key="4">
    <source>
        <dbReference type="PROSITE" id="PS50995"/>
    </source>
</evidence>
<dbReference type="PANTHER" id="PTHR42756:SF1">
    <property type="entry name" value="TRANSCRIPTIONAL REPRESSOR OF EMRAB OPERON"/>
    <property type="match status" value="1"/>
</dbReference>
<organism evidence="5 6">
    <name type="scientific">Tunturiibacter empetritectus</name>
    <dbReference type="NCBI Taxonomy" id="3069691"/>
    <lineage>
        <taxon>Bacteria</taxon>
        <taxon>Pseudomonadati</taxon>
        <taxon>Acidobacteriota</taxon>
        <taxon>Terriglobia</taxon>
        <taxon>Terriglobales</taxon>
        <taxon>Acidobacteriaceae</taxon>
        <taxon>Tunturiibacter</taxon>
    </lineage>
</organism>
<dbReference type="PRINTS" id="PR00598">
    <property type="entry name" value="HTHMARR"/>
</dbReference>
<keyword evidence="6" id="KW-1185">Reference proteome</keyword>
<evidence type="ECO:0000256" key="2">
    <source>
        <dbReference type="ARBA" id="ARBA00023125"/>
    </source>
</evidence>
<dbReference type="GO" id="GO:0003700">
    <property type="term" value="F:DNA-binding transcription factor activity"/>
    <property type="evidence" value="ECO:0007669"/>
    <property type="project" value="InterPro"/>
</dbReference>
<keyword evidence="3" id="KW-0804">Transcription</keyword>
<dbReference type="EMBL" id="JACHDY010000001">
    <property type="protein sequence ID" value="MBB5315818.1"/>
    <property type="molecule type" value="Genomic_DNA"/>
</dbReference>
<dbReference type="InterPro" id="IPR000835">
    <property type="entry name" value="HTH_MarR-typ"/>
</dbReference>
<keyword evidence="2 5" id="KW-0238">DNA-binding</keyword>
<name>A0A7W8IGJ2_9BACT</name>
<accession>A0A7W8IGJ2</accession>
<comment type="caution">
    <text evidence="5">The sequence shown here is derived from an EMBL/GenBank/DDBJ whole genome shotgun (WGS) entry which is preliminary data.</text>
</comment>